<reference evidence="2 3" key="1">
    <citation type="submission" date="2017-07" db="EMBL/GenBank/DDBJ databases">
        <authorList>
            <person name="Sun Z.S."/>
            <person name="Albrecht U."/>
            <person name="Echele G."/>
            <person name="Lee C.C."/>
        </authorList>
    </citation>
    <scope>NUCLEOTIDE SEQUENCE [LARGE SCALE GENOMIC DNA]</scope>
    <source>
        <strain evidence="3">type strain: KCTC 22618</strain>
    </source>
</reference>
<organism evidence="2 3">
    <name type="scientific">Tenacibaculum jejuense</name>
    <dbReference type="NCBI Taxonomy" id="584609"/>
    <lineage>
        <taxon>Bacteria</taxon>
        <taxon>Pseudomonadati</taxon>
        <taxon>Bacteroidota</taxon>
        <taxon>Flavobacteriia</taxon>
        <taxon>Flavobacteriales</taxon>
        <taxon>Flavobacteriaceae</taxon>
        <taxon>Tenacibaculum</taxon>
    </lineage>
</organism>
<evidence type="ECO:0000313" key="3">
    <source>
        <dbReference type="Proteomes" id="UP000215214"/>
    </source>
</evidence>
<feature type="chain" id="PRO_5013325784" description="Lipoprotein" evidence="1">
    <location>
        <begin position="19"/>
        <end position="148"/>
    </location>
</feature>
<feature type="signal peptide" evidence="1">
    <location>
        <begin position="1"/>
        <end position="18"/>
    </location>
</feature>
<dbReference type="KEGG" id="tje:TJEJU_2481"/>
<dbReference type="AlphaFoldDB" id="A0A238UAR5"/>
<dbReference type="EMBL" id="LT899436">
    <property type="protein sequence ID" value="SNR16165.1"/>
    <property type="molecule type" value="Genomic_DNA"/>
</dbReference>
<name>A0A238UAR5_9FLAO</name>
<protein>
    <recommendedName>
        <fullName evidence="4">Lipoprotein</fullName>
    </recommendedName>
</protein>
<dbReference type="OrthoDB" id="1248654at2"/>
<keyword evidence="3" id="KW-1185">Reference proteome</keyword>
<sequence>MRKALLLLLLVVSGSVYSQIEFIETSQSEVVGKISYVYLEKVGENDYNFFFKNINAIGHEYVSFSFKNLDNDLDKLYNGIMGGFQTVPRDPLKMKANGQIVWLKYSREDGEAFLQIQMTSGDNPVDVEENVKVSRLLTAEDITKLFKK</sequence>
<dbReference type="RefSeq" id="WP_095072508.1">
    <property type="nucleotide sequence ID" value="NZ_LT899436.1"/>
</dbReference>
<evidence type="ECO:0000256" key="1">
    <source>
        <dbReference type="SAM" id="SignalP"/>
    </source>
</evidence>
<gene>
    <name evidence="2" type="ORF">TJEJU_2481</name>
</gene>
<keyword evidence="1" id="KW-0732">Signal</keyword>
<evidence type="ECO:0000313" key="2">
    <source>
        <dbReference type="EMBL" id="SNR16165.1"/>
    </source>
</evidence>
<proteinExistence type="predicted"/>
<dbReference type="Proteomes" id="UP000215214">
    <property type="component" value="Chromosome TJEJU"/>
</dbReference>
<evidence type="ECO:0008006" key="4">
    <source>
        <dbReference type="Google" id="ProtNLM"/>
    </source>
</evidence>
<accession>A0A238UAR5</accession>